<feature type="compositionally biased region" description="Low complexity" evidence="1">
    <location>
        <begin position="213"/>
        <end position="244"/>
    </location>
</feature>
<dbReference type="WBParaSite" id="ALUE_0000660101-mRNA-1">
    <property type="protein sequence ID" value="ALUE_0000660101-mRNA-1"/>
    <property type="gene ID" value="ALUE_0000660101"/>
</dbReference>
<dbReference type="SMART" id="SM00324">
    <property type="entry name" value="RhoGAP"/>
    <property type="match status" value="1"/>
</dbReference>
<evidence type="ECO:0000313" key="3">
    <source>
        <dbReference type="Proteomes" id="UP000036681"/>
    </source>
</evidence>
<name>A0A0M3HUT4_ASCLU</name>
<organism evidence="3 4">
    <name type="scientific">Ascaris lumbricoides</name>
    <name type="common">Giant roundworm</name>
    <dbReference type="NCBI Taxonomy" id="6252"/>
    <lineage>
        <taxon>Eukaryota</taxon>
        <taxon>Metazoa</taxon>
        <taxon>Ecdysozoa</taxon>
        <taxon>Nematoda</taxon>
        <taxon>Chromadorea</taxon>
        <taxon>Rhabditida</taxon>
        <taxon>Spirurina</taxon>
        <taxon>Ascaridomorpha</taxon>
        <taxon>Ascaridoidea</taxon>
        <taxon>Ascarididae</taxon>
        <taxon>Ascaris</taxon>
    </lineage>
</organism>
<dbReference type="GO" id="GO:0007266">
    <property type="term" value="P:Rho protein signal transduction"/>
    <property type="evidence" value="ECO:0007669"/>
    <property type="project" value="TreeGrafter"/>
</dbReference>
<dbReference type="InterPro" id="IPR000198">
    <property type="entry name" value="RhoGAP_dom"/>
</dbReference>
<reference evidence="4" key="1">
    <citation type="submission" date="2017-02" db="UniProtKB">
        <authorList>
            <consortium name="WormBaseParasite"/>
        </authorList>
    </citation>
    <scope>IDENTIFICATION</scope>
</reference>
<dbReference type="PANTHER" id="PTHR46005">
    <property type="entry name" value="RHO GTPASE-ACTIVATING PROTEIN 190"/>
    <property type="match status" value="1"/>
</dbReference>
<dbReference type="Pfam" id="PF00620">
    <property type="entry name" value="RhoGAP"/>
    <property type="match status" value="1"/>
</dbReference>
<accession>A0A0M3HUT4</accession>
<dbReference type="GO" id="GO:0005096">
    <property type="term" value="F:GTPase activator activity"/>
    <property type="evidence" value="ECO:0007669"/>
    <property type="project" value="TreeGrafter"/>
</dbReference>
<dbReference type="Proteomes" id="UP000036681">
    <property type="component" value="Unplaced"/>
</dbReference>
<dbReference type="AlphaFoldDB" id="A0A0M3HUT4"/>
<evidence type="ECO:0000259" key="2">
    <source>
        <dbReference type="PROSITE" id="PS50238"/>
    </source>
</evidence>
<dbReference type="GO" id="GO:0005829">
    <property type="term" value="C:cytosol"/>
    <property type="evidence" value="ECO:0007669"/>
    <property type="project" value="TreeGrafter"/>
</dbReference>
<feature type="region of interest" description="Disordered" evidence="1">
    <location>
        <begin position="165"/>
        <end position="249"/>
    </location>
</feature>
<feature type="domain" description="Rho-GAP" evidence="2">
    <location>
        <begin position="363"/>
        <end position="539"/>
    </location>
</feature>
<dbReference type="InterPro" id="IPR008936">
    <property type="entry name" value="Rho_GTPase_activation_prot"/>
</dbReference>
<dbReference type="GO" id="GO:0050770">
    <property type="term" value="P:regulation of axonogenesis"/>
    <property type="evidence" value="ECO:0007669"/>
    <property type="project" value="TreeGrafter"/>
</dbReference>
<feature type="region of interest" description="Disordered" evidence="1">
    <location>
        <begin position="336"/>
        <end position="355"/>
    </location>
</feature>
<dbReference type="PROSITE" id="PS50238">
    <property type="entry name" value="RHOGAP"/>
    <property type="match status" value="1"/>
</dbReference>
<dbReference type="Gene3D" id="1.10.555.10">
    <property type="entry name" value="Rho GTPase activation protein"/>
    <property type="match status" value="1"/>
</dbReference>
<dbReference type="SUPFAM" id="SSF48350">
    <property type="entry name" value="GTPase activation domain, GAP"/>
    <property type="match status" value="1"/>
</dbReference>
<dbReference type="PANTHER" id="PTHR46005:SF4">
    <property type="entry name" value="RHO GTPASE-ACTIVATING PROTEIN 190"/>
    <property type="match status" value="1"/>
</dbReference>
<dbReference type="InterPro" id="IPR051978">
    <property type="entry name" value="Rho-GAP_domain"/>
</dbReference>
<feature type="compositionally biased region" description="Polar residues" evidence="1">
    <location>
        <begin position="165"/>
        <end position="181"/>
    </location>
</feature>
<feature type="compositionally biased region" description="Polar residues" evidence="1">
    <location>
        <begin position="200"/>
        <end position="212"/>
    </location>
</feature>
<dbReference type="GO" id="GO:0008361">
    <property type="term" value="P:regulation of cell size"/>
    <property type="evidence" value="ECO:0007669"/>
    <property type="project" value="TreeGrafter"/>
</dbReference>
<keyword evidence="3" id="KW-1185">Reference proteome</keyword>
<sequence>LFTGSLNTVHSDCTTASRESSCSHNSTRLQSFQIPINQRSNSISSKSDANTYRFGGSVSSQRCELPAKRSVVETSALRAFPIELSKAEIKQTAAAESAISFTIPPHIPLGNDATTFSMGSQHMAPLATPEHIEIASDYMTVKDALNAEDEGECAYAALDFSSSSTSISPLRDVNTNTSHRSQIAEKARNLIPRLPRRHATNSSSTAPSPQSKTSVTSQSGSVASSSPTSTAHPSTGNVLLMSGRGSRRSMDRIVVSGEASMGMESACKPGAMAMHHVAPLICAIHRLHSISAESLVDVGIINSTNLYGHIDVGESSSAESAASSEKISNAFSWLPSRSPKRSARNTNPESALPRLNGVISSSDTLSSLAASSPDYIPIFIKKCIEYIEKIGGLEVEGLYRVPGNQAQVIELERAFVADNTVDLQRLELPVHAVATALKNFLSGLPEPLIPYEMHDKLRMQDVLDTWPTANRSTIAYFLAHLARVAQHADVNAMDVRNLAKVWWPTLFRPNFDTFESMAVFVARLEMATQLLIRSAAQQHS</sequence>
<proteinExistence type="predicted"/>
<evidence type="ECO:0000256" key="1">
    <source>
        <dbReference type="SAM" id="MobiDB-lite"/>
    </source>
</evidence>
<evidence type="ECO:0000313" key="4">
    <source>
        <dbReference type="WBParaSite" id="ALUE_0000660101-mRNA-1"/>
    </source>
</evidence>
<protein>
    <submittedName>
        <fullName evidence="4">Rho-GAP domain-containing protein</fullName>
    </submittedName>
</protein>